<comment type="caution">
    <text evidence="1">The sequence shown here is derived from an EMBL/GenBank/DDBJ whole genome shotgun (WGS) entry which is preliminary data.</text>
</comment>
<proteinExistence type="predicted"/>
<evidence type="ECO:0000313" key="2">
    <source>
        <dbReference type="Proteomes" id="UP000712600"/>
    </source>
</evidence>
<dbReference type="EMBL" id="QGKX02000004">
    <property type="protein sequence ID" value="KAF3602731.1"/>
    <property type="molecule type" value="Genomic_DNA"/>
</dbReference>
<name>A0A8S9SM03_BRACR</name>
<accession>A0A8S9SM03</accession>
<protein>
    <submittedName>
        <fullName evidence="1">Uncharacterized protein</fullName>
    </submittedName>
</protein>
<dbReference type="Proteomes" id="UP000712600">
    <property type="component" value="Unassembled WGS sequence"/>
</dbReference>
<organism evidence="1 2">
    <name type="scientific">Brassica cretica</name>
    <name type="common">Mustard</name>
    <dbReference type="NCBI Taxonomy" id="69181"/>
    <lineage>
        <taxon>Eukaryota</taxon>
        <taxon>Viridiplantae</taxon>
        <taxon>Streptophyta</taxon>
        <taxon>Embryophyta</taxon>
        <taxon>Tracheophyta</taxon>
        <taxon>Spermatophyta</taxon>
        <taxon>Magnoliopsida</taxon>
        <taxon>eudicotyledons</taxon>
        <taxon>Gunneridae</taxon>
        <taxon>Pentapetalae</taxon>
        <taxon>rosids</taxon>
        <taxon>malvids</taxon>
        <taxon>Brassicales</taxon>
        <taxon>Brassicaceae</taxon>
        <taxon>Brassiceae</taxon>
        <taxon>Brassica</taxon>
    </lineage>
</organism>
<sequence length="80" mass="9285">MQTRGVISDLFALCPNAKTATEVDKQEIETLIKHHDRTVFSGVSSRELDSCHSTAWRWKRNYQQVCMQLMHMHYSVMDVG</sequence>
<evidence type="ECO:0000313" key="1">
    <source>
        <dbReference type="EMBL" id="KAF3602731.1"/>
    </source>
</evidence>
<reference evidence="1" key="1">
    <citation type="submission" date="2019-12" db="EMBL/GenBank/DDBJ databases">
        <title>Genome sequencing and annotation of Brassica cretica.</title>
        <authorList>
            <person name="Studholme D.J."/>
            <person name="Sarris P."/>
        </authorList>
    </citation>
    <scope>NUCLEOTIDE SEQUENCE</scope>
    <source>
        <strain evidence="1">PFS-109/04</strain>
        <tissue evidence="1">Leaf</tissue>
    </source>
</reference>
<gene>
    <name evidence="1" type="ORF">F2Q69_00038989</name>
</gene>
<dbReference type="AlphaFoldDB" id="A0A8S9SM03"/>